<feature type="compositionally biased region" description="Polar residues" evidence="2">
    <location>
        <begin position="957"/>
        <end position="970"/>
    </location>
</feature>
<accession>A0AA36J834</accession>
<organism evidence="3 4">
    <name type="scientific">Effrenium voratum</name>
    <dbReference type="NCBI Taxonomy" id="2562239"/>
    <lineage>
        <taxon>Eukaryota</taxon>
        <taxon>Sar</taxon>
        <taxon>Alveolata</taxon>
        <taxon>Dinophyceae</taxon>
        <taxon>Suessiales</taxon>
        <taxon>Symbiodiniaceae</taxon>
        <taxon>Effrenium</taxon>
    </lineage>
</organism>
<feature type="region of interest" description="Disordered" evidence="2">
    <location>
        <begin position="43"/>
        <end position="74"/>
    </location>
</feature>
<evidence type="ECO:0000256" key="2">
    <source>
        <dbReference type="SAM" id="MobiDB-lite"/>
    </source>
</evidence>
<comment type="caution">
    <text evidence="3">The sequence shown here is derived from an EMBL/GenBank/DDBJ whole genome shotgun (WGS) entry which is preliminary data.</text>
</comment>
<keyword evidence="4" id="KW-1185">Reference proteome</keyword>
<dbReference type="AlphaFoldDB" id="A0AA36J834"/>
<feature type="region of interest" description="Disordered" evidence="2">
    <location>
        <begin position="917"/>
        <end position="1040"/>
    </location>
</feature>
<feature type="region of interest" description="Disordered" evidence="2">
    <location>
        <begin position="1101"/>
        <end position="1163"/>
    </location>
</feature>
<keyword evidence="1" id="KW-0175">Coiled coil</keyword>
<evidence type="ECO:0000313" key="4">
    <source>
        <dbReference type="Proteomes" id="UP001178507"/>
    </source>
</evidence>
<protein>
    <submittedName>
        <fullName evidence="3">Uncharacterized protein</fullName>
    </submittedName>
</protein>
<reference evidence="3" key="1">
    <citation type="submission" date="2023-08" db="EMBL/GenBank/DDBJ databases">
        <authorList>
            <person name="Chen Y."/>
            <person name="Shah S."/>
            <person name="Dougan E. K."/>
            <person name="Thang M."/>
            <person name="Chan C."/>
        </authorList>
    </citation>
    <scope>NUCLEOTIDE SEQUENCE</scope>
</reference>
<dbReference type="Proteomes" id="UP001178507">
    <property type="component" value="Unassembled WGS sequence"/>
</dbReference>
<proteinExistence type="predicted"/>
<dbReference type="EMBL" id="CAUJNA010003364">
    <property type="protein sequence ID" value="CAJ1400239.1"/>
    <property type="molecule type" value="Genomic_DNA"/>
</dbReference>
<feature type="compositionally biased region" description="Basic and acidic residues" evidence="2">
    <location>
        <begin position="1115"/>
        <end position="1125"/>
    </location>
</feature>
<feature type="region of interest" description="Disordered" evidence="2">
    <location>
        <begin position="86"/>
        <end position="131"/>
    </location>
</feature>
<evidence type="ECO:0000313" key="3">
    <source>
        <dbReference type="EMBL" id="CAJ1400239.1"/>
    </source>
</evidence>
<feature type="coiled-coil region" evidence="1">
    <location>
        <begin position="431"/>
        <end position="458"/>
    </location>
</feature>
<sequence length="1229" mass="137101">MSGPLAVAMRSIELVEKSCSAAKEADANDLEAPRVEIGIFGLTGLDSKSPRSRSKGRPLVPPGEESAARQSRLRQLEDAVRGEWSAVLPDQPEGPQAAQEARGQPLDESDEESEVNALDWRRDPNKSEQMTMSMSRDFSARMRWQVAFAKVREMTNVSRKRQHRVALASKVKEYLMFHHSRGACSRMSRHIENYDRSNLAGTEVVESLADAVPEADRWVKNFEDMRNALEPVVQSDQARKYDMNELERMMRMNQQDERVAGSPAEEDGGEMLTAHKRLVGKTASSLAESVRKVKEVLSALAAEIAEGLQRHAALNLEHEAFEAEMFELSRRQKTMLTQIEDFEARKKECKDDRYSFELEKLKAEFSKLRRAVDSGKLQVVKDKDRCREIMWEVQDQVSVQMKDKFEVMSSVHIQRIQRFWNVQQRHRIMRQASAEKEIRDLRRKLEERRRYLQVAKARQVVAQSRAEATEVQLLLLELRLRAQDLEGGCPAERRTFRKMWSSGDLTMTPPTGLLALLAEELQIHRGWLTDRGQELALDARSFLVQGKLVLATPMSLLTFVWQMLIEAGCKSREKLSRVFREELQRSREEVQSMVEDVQEVSLQLFDAREVQKAVEGALGSLEATRLKQQSLQKSWDHISEQISGWVRDELSEKLEDLDQGLSFAETSTRWLREIETHRVSVCDVSGQDAAWLAELSERLGKRCGELRAGQALLQASKGQQAAQAVGGLLLGMSEVLDEDLIQGGERLCQRLQRDMVKRGHLHGEITAMYRRLSRQEGVDSSWQEQDQAQGTSAMFEGVGSLNFLLEDRCKEQVSPGELLSILHSTAARVFKRRNSKVFDWALMGLDDLDKTTSEELLKEQARAEARRRDSVQVSELVAGLGLGAEWTPPSDLFASMEELSVAMHLAQKAVNDYTPEAPARSWVAQSSHEATEGGPSEDGRPTVPEVPPAASPESLGELSNSRPATGISRASRSEAQLRDNGGTSDEQTEALAVENERPASQVDSRHVPPFSSDLRAQDHAPTHPTPEASRGLPEGGLELHSEEPNKVPAAVHVEPEVQVANALHRLAYGKEEAIPAQDFAMNNIWAPGSPAADALHLEDVPDRTRDGFPDNSEDGQERPSDRSKVLEGAQGHASTSDTLPAEQATPVVPSSAFGPSKAPKLEAPGSLEAGAEARHQGLEMDDSRIGLRPLGNLIRLVDLLQLVGPSQLVSLLQLVGLIQQVDLQPVNRV</sequence>
<name>A0AA36J834_9DINO</name>
<gene>
    <name evidence="3" type="ORF">EVOR1521_LOCUS23622</name>
</gene>
<evidence type="ECO:0000256" key="1">
    <source>
        <dbReference type="SAM" id="Coils"/>
    </source>
</evidence>